<name>A0A258DCX1_CAUVI</name>
<sequence length="150" mass="15951">MSNVVWTNFGPSSPDRKRARGGKLMAEPDFEAQLTRMFAQPPSFPDAALFNAEVAAKLDRGWAMRRMLIAVGGTGAGLVGAFQIFGSRFSSELAQLSREGSQGLETEIQGGWAKLTSLLSTPSSAEAVWLAAGLAVVALAFAVTRVVEDF</sequence>
<comment type="caution">
    <text evidence="3">The sequence shown here is derived from an EMBL/GenBank/DDBJ whole genome shotgun (WGS) entry which is preliminary data.</text>
</comment>
<reference evidence="3 4" key="1">
    <citation type="submission" date="2017-03" db="EMBL/GenBank/DDBJ databases">
        <title>Lifting the veil on microbial sulfur biogeochemistry in mining wastewaters.</title>
        <authorList>
            <person name="Kantor R.S."/>
            <person name="Colenbrander Nelson T."/>
            <person name="Marshall S."/>
            <person name="Bennett D."/>
            <person name="Apte S."/>
            <person name="Camacho D."/>
            <person name="Thomas B.C."/>
            <person name="Warren L.A."/>
            <person name="Banfield J.F."/>
        </authorList>
    </citation>
    <scope>NUCLEOTIDE SEQUENCE [LARGE SCALE GENOMIC DNA]</scope>
    <source>
        <strain evidence="3">32-67-7</strain>
    </source>
</reference>
<feature type="region of interest" description="Disordered" evidence="1">
    <location>
        <begin position="1"/>
        <end position="20"/>
    </location>
</feature>
<evidence type="ECO:0000256" key="2">
    <source>
        <dbReference type="SAM" id="Phobius"/>
    </source>
</evidence>
<gene>
    <name evidence="3" type="ORF">B7Z12_04475</name>
</gene>
<evidence type="ECO:0000313" key="4">
    <source>
        <dbReference type="Proteomes" id="UP000215616"/>
    </source>
</evidence>
<dbReference type="Proteomes" id="UP000215616">
    <property type="component" value="Unassembled WGS sequence"/>
</dbReference>
<feature type="compositionally biased region" description="Polar residues" evidence="1">
    <location>
        <begin position="1"/>
        <end position="11"/>
    </location>
</feature>
<feature type="transmembrane region" description="Helical" evidence="2">
    <location>
        <begin position="127"/>
        <end position="147"/>
    </location>
</feature>
<keyword evidence="2" id="KW-0812">Transmembrane</keyword>
<keyword evidence="2" id="KW-1133">Transmembrane helix</keyword>
<organism evidence="3 4">
    <name type="scientific">Caulobacter vibrioides</name>
    <name type="common">Caulobacter crescentus</name>
    <dbReference type="NCBI Taxonomy" id="155892"/>
    <lineage>
        <taxon>Bacteria</taxon>
        <taxon>Pseudomonadati</taxon>
        <taxon>Pseudomonadota</taxon>
        <taxon>Alphaproteobacteria</taxon>
        <taxon>Caulobacterales</taxon>
        <taxon>Caulobacteraceae</taxon>
        <taxon>Caulobacter</taxon>
    </lineage>
</organism>
<dbReference type="AlphaFoldDB" id="A0A258DCX1"/>
<protein>
    <submittedName>
        <fullName evidence="3">Uncharacterized protein</fullName>
    </submittedName>
</protein>
<feature type="transmembrane region" description="Helical" evidence="2">
    <location>
        <begin position="67"/>
        <end position="86"/>
    </location>
</feature>
<evidence type="ECO:0000256" key="1">
    <source>
        <dbReference type="SAM" id="MobiDB-lite"/>
    </source>
</evidence>
<dbReference type="EMBL" id="NCDQ01000045">
    <property type="protein sequence ID" value="OYX05123.1"/>
    <property type="molecule type" value="Genomic_DNA"/>
</dbReference>
<proteinExistence type="predicted"/>
<evidence type="ECO:0000313" key="3">
    <source>
        <dbReference type="EMBL" id="OYX05123.1"/>
    </source>
</evidence>
<keyword evidence="2" id="KW-0472">Membrane</keyword>
<accession>A0A258DCX1</accession>